<proteinExistence type="predicted"/>
<dbReference type="InterPro" id="IPR013783">
    <property type="entry name" value="Ig-like_fold"/>
</dbReference>
<feature type="signal peptide" evidence="1">
    <location>
        <begin position="1"/>
        <end position="25"/>
    </location>
</feature>
<evidence type="ECO:0000256" key="1">
    <source>
        <dbReference type="SAM" id="SignalP"/>
    </source>
</evidence>
<dbReference type="Gene3D" id="3.60.21.10">
    <property type="match status" value="1"/>
</dbReference>
<dbReference type="InterPro" id="IPR029052">
    <property type="entry name" value="Metallo-depent_PP-like"/>
</dbReference>
<keyword evidence="1" id="KW-0732">Signal</keyword>
<dbReference type="Pfam" id="PF00149">
    <property type="entry name" value="Metallophos"/>
    <property type="match status" value="1"/>
</dbReference>
<dbReference type="SMR" id="A0A412FUX2"/>
<dbReference type="Proteomes" id="UP000284205">
    <property type="component" value="Unassembled WGS sequence"/>
</dbReference>
<dbReference type="SUPFAM" id="SSF49265">
    <property type="entry name" value="Fibronectin type III"/>
    <property type="match status" value="1"/>
</dbReference>
<gene>
    <name evidence="3" type="ORF">DWY26_09100</name>
</gene>
<dbReference type="InterPro" id="IPR024361">
    <property type="entry name" value="BACON"/>
</dbReference>
<name>A0A412FUX2_9BACE</name>
<evidence type="ECO:0000259" key="2">
    <source>
        <dbReference type="PROSITE" id="PS50853"/>
    </source>
</evidence>
<dbReference type="AlphaFoldDB" id="A0A412FUX2"/>
<dbReference type="InterPro" id="IPR013320">
    <property type="entry name" value="ConA-like_dom_sf"/>
</dbReference>
<dbReference type="CDD" id="cd14948">
    <property type="entry name" value="BACON"/>
    <property type="match status" value="1"/>
</dbReference>
<dbReference type="Pfam" id="PF13385">
    <property type="entry name" value="Laminin_G_3"/>
    <property type="match status" value="1"/>
</dbReference>
<dbReference type="InterPro" id="IPR036116">
    <property type="entry name" value="FN3_sf"/>
</dbReference>
<comment type="caution">
    <text evidence="3">The sequence shown here is derived from an EMBL/GenBank/DDBJ whole genome shotgun (WGS) entry which is preliminary data.</text>
</comment>
<dbReference type="Gene3D" id="2.60.40.10">
    <property type="entry name" value="Immunoglobulins"/>
    <property type="match status" value="2"/>
</dbReference>
<sequence>MKTPKIIWNILFMFAIFTLSLSCTDDDKESNNKFEITSESIDLFQNKISIDVPQVGKQHSVSVTTSESVTWKIKITKGGDFITATPSGDQKGSGEITITIQPNEKEAEREGTISISNSLGSGKTISFTQEGKIDNTFHFAVMGDLHYGLKKDEQQADVRVPRALKMILQKQPKIKALFICGDFTNYGTVDEYQKITELINQNVPSTIKVYYMLGNHDTAGGTASAEAYTQYTGQSFYQYIEKGGYPFITISVNPNSAWSADYNDEGLEFLANKLKAAAITYKDKPIFVFSHSPSKRTPWGAKWGYDKMDKILKEYPQVIHFTGHTHYTIEDERSIWQNEYTWINVGPSHYANISTDITPDYEYPDSGKKITEAVIVDIEENTDIKVNRLDTYNEKELKTPWLIKAPHNGSQFKYFGDMQTRTDKDASPVMNGTPQVTDITEYGCNITFNQGEDDSFIWHYKVEAIDTRTQEIKYTRLVLSDFYWRNGTPETLSCPVSGLTPDTEYKISIKGVDSFFSESQPVESTTFTTNALPPVDPSVKAPKADLVDIVFTNTEAQNVAASGLAVTKKGTGTPIGYNTDLKMYVIKPNTTGSISNYYMVDYKGNTTYTNGVKNGFTYEVYCKTSDIKTMQYPLSNLQSAGMGFTFNETYTDPKGATFSAMIRGDGKYHKLNFMKATDVKANTYYHLLFTWNGEQICLYLDGEFVASDVCKKLTMPSGDAQYICIGADSNSSPSSAAQNAFKGEVAIARVYSKAVNASEVASLYKQLTTRSTIAEFTTLNSLLTSGSLSQELATEGWALMNNIATSKEELDAFITKVNSK</sequence>
<dbReference type="GeneID" id="75112042"/>
<dbReference type="CDD" id="cd00063">
    <property type="entry name" value="FN3"/>
    <property type="match status" value="1"/>
</dbReference>
<dbReference type="RefSeq" id="WP_005682060.1">
    <property type="nucleotide sequence ID" value="NZ_CABMOQ010000017.1"/>
</dbReference>
<dbReference type="PANTHER" id="PTHR43143:SF1">
    <property type="entry name" value="SERINE_THREONINE-PROTEIN PHOSPHATASE CPPED1"/>
    <property type="match status" value="1"/>
</dbReference>
<organism evidence="3 4">
    <name type="scientific">Bacteroides caccae</name>
    <dbReference type="NCBI Taxonomy" id="47678"/>
    <lineage>
        <taxon>Bacteria</taxon>
        <taxon>Pseudomonadati</taxon>
        <taxon>Bacteroidota</taxon>
        <taxon>Bacteroidia</taxon>
        <taxon>Bacteroidales</taxon>
        <taxon>Bacteroidaceae</taxon>
        <taxon>Bacteroides</taxon>
    </lineage>
</organism>
<protein>
    <submittedName>
        <fullName evidence="3">Calcineurin</fullName>
    </submittedName>
</protein>
<dbReference type="PANTHER" id="PTHR43143">
    <property type="entry name" value="METALLOPHOSPHOESTERASE, CALCINEURIN SUPERFAMILY"/>
    <property type="match status" value="1"/>
</dbReference>
<accession>A0A412FUX2</accession>
<reference evidence="3 4" key="1">
    <citation type="submission" date="2018-08" db="EMBL/GenBank/DDBJ databases">
        <title>A genome reference for cultivated species of the human gut microbiota.</title>
        <authorList>
            <person name="Zou Y."/>
            <person name="Xue W."/>
            <person name="Luo G."/>
        </authorList>
    </citation>
    <scope>NUCLEOTIDE SEQUENCE [LARGE SCALE GENOMIC DNA]</scope>
    <source>
        <strain evidence="3 4">AF24-29LB</strain>
    </source>
</reference>
<dbReference type="SUPFAM" id="SSF56300">
    <property type="entry name" value="Metallo-dependent phosphatases"/>
    <property type="match status" value="1"/>
</dbReference>
<feature type="chain" id="PRO_5019262915" evidence="1">
    <location>
        <begin position="26"/>
        <end position="820"/>
    </location>
</feature>
<dbReference type="InterPro" id="IPR003961">
    <property type="entry name" value="FN3_dom"/>
</dbReference>
<dbReference type="InterPro" id="IPR004843">
    <property type="entry name" value="Calcineurin-like_PHP"/>
</dbReference>
<dbReference type="EMBL" id="QRUO01000007">
    <property type="protein sequence ID" value="RGR71962.1"/>
    <property type="molecule type" value="Genomic_DNA"/>
</dbReference>
<dbReference type="PROSITE" id="PS51257">
    <property type="entry name" value="PROKAR_LIPOPROTEIN"/>
    <property type="match status" value="1"/>
</dbReference>
<dbReference type="Pfam" id="PF13004">
    <property type="entry name" value="BACON"/>
    <property type="match status" value="1"/>
</dbReference>
<dbReference type="GO" id="GO:0004553">
    <property type="term" value="F:hydrolase activity, hydrolyzing O-glycosyl compounds"/>
    <property type="evidence" value="ECO:0007669"/>
    <property type="project" value="UniProtKB-ARBA"/>
</dbReference>
<evidence type="ECO:0000313" key="3">
    <source>
        <dbReference type="EMBL" id="RGR71962.1"/>
    </source>
</evidence>
<dbReference type="InterPro" id="IPR051918">
    <property type="entry name" value="STPP_CPPED1"/>
</dbReference>
<feature type="domain" description="Fibronectin type-III" evidence="2">
    <location>
        <begin position="430"/>
        <end position="532"/>
    </location>
</feature>
<dbReference type="PROSITE" id="PS50853">
    <property type="entry name" value="FN3"/>
    <property type="match status" value="1"/>
</dbReference>
<dbReference type="Gene3D" id="2.60.120.200">
    <property type="match status" value="1"/>
</dbReference>
<dbReference type="GO" id="GO:0005975">
    <property type="term" value="P:carbohydrate metabolic process"/>
    <property type="evidence" value="ECO:0007669"/>
    <property type="project" value="UniProtKB-ARBA"/>
</dbReference>
<evidence type="ECO:0000313" key="4">
    <source>
        <dbReference type="Proteomes" id="UP000284205"/>
    </source>
</evidence>
<dbReference type="SUPFAM" id="SSF49899">
    <property type="entry name" value="Concanavalin A-like lectins/glucanases"/>
    <property type="match status" value="1"/>
</dbReference>